<keyword evidence="3" id="KW-0813">Transport</keyword>
<keyword evidence="5" id="KW-0653">Protein transport</keyword>
<sequence length="1063" mass="116970">MDLHRLVGLFDATLHPDPSAREGAEQQLRQLEGQDGFLAALLQAIGTADLPAGTKQAASIYFKNRVRRSWQGTQRAGDQPQPAPISDGDRAATKDNILAAIYASSQAIKLQLTECLGVILKHDFPEKWPQFTVHVRELVHAPDAQKVYTGLLALLELIKRYRFSSTKRDVLDGVAQELFPQVQKIADEAIASDDELAMRMVWLAFKSYLNVIQTGLPPALQDPATLVAWGTSFIKMIEKPIPFDRETVDEDAAKEPAWKAKKWAYRSVNRLYGRYGNPATLPASGDGKRFKAFAKLFSANFLPQIQRVYLGQIEGYTSGRTWMSQRIRGLTAQFLSDCVKERSAWKLLKPHVEGIVSHFIFPQLCFSRADQELWEDNPVEYVQKRIDPLDDFGSPVVAASTLLIDLAFDRKQATLSTILGFVNGVLNAYAQGPEDARDPRAKDGALSMMSSLCGLLVSNKSPVAATLPDFLRTHVLPEFKSPFGFLRARALDTYCRYSGVQLGDKAVSRGVLEAVLGMLNDPELPVRVHAALTLAPMIGDEDARAALAGSLPQVMQVFLNLTNQIDSDTIAHVIEQFVEVYADQMTPFSVELGQQLCDTFMRVMGDVVSNAPELTADNLDDVSDKTMAALGVLKTLGTLIVNLEGSPEVVFRLEEIVYPVIRFVLEQHVVDLYDEAFEILDCCLFAVKAVSPGAWSLFGAIYQCFKDDGIDFIEEMLPSLDNYVSYGMDVVATNSDLQARLFDVVEAVMKSDRVGEGDRVCACKLAETIMLHGRGRVDGMIPGFISLAAAYLLAEDAIKTASFRVYVLEMVLNALYYNPALALGVLEQYQWTEGVFTRIVQSTEKFTRVHDKKLLILGLTAVLGVPAGQLPPALQSGLPQLFGAVLQTFQSLGKAIEAREAFEKMYEGDEFDENNLDNEFEWDGGSEDDLDAAGFADDDEADEAHGEHLKGLAVRAAAALGEGGIGEFELGSDDDDDDDDDDDFDGDLEEELALESPIDQINPYIHLQDKLAEVQSTNTAVYDVIFRSLSTENTQLVHALMEEANKQRSAQAAQQQAAAAAAA</sequence>
<comment type="caution">
    <text evidence="9">The sequence shown here is derived from an EMBL/GenBank/DDBJ whole genome shotgun (WGS) entry which is preliminary data.</text>
</comment>
<keyword evidence="10" id="KW-1185">Reference proteome</keyword>
<dbReference type="EMBL" id="JANBUL010000123">
    <property type="protein sequence ID" value="KAJ2780855.1"/>
    <property type="molecule type" value="Genomic_DNA"/>
</dbReference>
<dbReference type="GO" id="GO:0005635">
    <property type="term" value="C:nuclear envelope"/>
    <property type="evidence" value="ECO:0007669"/>
    <property type="project" value="TreeGrafter"/>
</dbReference>
<gene>
    <name evidence="9" type="primary">NMD5</name>
    <name evidence="9" type="ORF">H4R18_003224</name>
</gene>
<comment type="subcellular location">
    <subcellularLocation>
        <location evidence="2">Cytoplasm</location>
    </subcellularLocation>
    <subcellularLocation>
        <location evidence="1">Nucleus</location>
    </subcellularLocation>
</comment>
<protein>
    <submittedName>
        <fullName evidence="9">Nonsense-mediated mRNA decay protein 5</fullName>
    </submittedName>
</protein>
<dbReference type="InterPro" id="IPR016024">
    <property type="entry name" value="ARM-type_fold"/>
</dbReference>
<dbReference type="InterPro" id="IPR001494">
    <property type="entry name" value="Importin-beta_N"/>
</dbReference>
<keyword evidence="6" id="KW-0539">Nucleus</keyword>
<dbReference type="InterPro" id="IPR011989">
    <property type="entry name" value="ARM-like"/>
</dbReference>
<evidence type="ECO:0000256" key="6">
    <source>
        <dbReference type="ARBA" id="ARBA00023242"/>
    </source>
</evidence>
<evidence type="ECO:0000256" key="5">
    <source>
        <dbReference type="ARBA" id="ARBA00022927"/>
    </source>
</evidence>
<evidence type="ECO:0000256" key="3">
    <source>
        <dbReference type="ARBA" id="ARBA00022448"/>
    </source>
</evidence>
<dbReference type="OrthoDB" id="760868at2759"/>
<feature type="region of interest" description="Disordered" evidence="7">
    <location>
        <begin position="913"/>
        <end position="933"/>
    </location>
</feature>
<organism evidence="9 10">
    <name type="scientific">Coemansia javaensis</name>
    <dbReference type="NCBI Taxonomy" id="2761396"/>
    <lineage>
        <taxon>Eukaryota</taxon>
        <taxon>Fungi</taxon>
        <taxon>Fungi incertae sedis</taxon>
        <taxon>Zoopagomycota</taxon>
        <taxon>Kickxellomycotina</taxon>
        <taxon>Kickxellomycetes</taxon>
        <taxon>Kickxellales</taxon>
        <taxon>Kickxellaceae</taxon>
        <taxon>Coemansia</taxon>
    </lineage>
</organism>
<evidence type="ECO:0000256" key="1">
    <source>
        <dbReference type="ARBA" id="ARBA00004123"/>
    </source>
</evidence>
<dbReference type="AlphaFoldDB" id="A0A9W8HCP1"/>
<evidence type="ECO:0000313" key="9">
    <source>
        <dbReference type="EMBL" id="KAJ2780855.1"/>
    </source>
</evidence>
<dbReference type="PANTHER" id="PTHR10997">
    <property type="entry name" value="IMPORTIN-7, 8, 11"/>
    <property type="match status" value="1"/>
</dbReference>
<feature type="region of interest" description="Disordered" evidence="7">
    <location>
        <begin position="965"/>
        <end position="986"/>
    </location>
</feature>
<dbReference type="GO" id="GO:0031267">
    <property type="term" value="F:small GTPase binding"/>
    <property type="evidence" value="ECO:0007669"/>
    <property type="project" value="InterPro"/>
</dbReference>
<dbReference type="GO" id="GO:0006606">
    <property type="term" value="P:protein import into nucleus"/>
    <property type="evidence" value="ECO:0007669"/>
    <property type="project" value="TreeGrafter"/>
</dbReference>
<evidence type="ECO:0000256" key="7">
    <source>
        <dbReference type="SAM" id="MobiDB-lite"/>
    </source>
</evidence>
<feature type="domain" description="Importin N-terminal" evidence="8">
    <location>
        <begin position="24"/>
        <end position="103"/>
    </location>
</feature>
<dbReference type="Gene3D" id="1.25.10.10">
    <property type="entry name" value="Leucine-rich Repeat Variant"/>
    <property type="match status" value="1"/>
</dbReference>
<dbReference type="Pfam" id="PF03810">
    <property type="entry name" value="IBN_N"/>
    <property type="match status" value="1"/>
</dbReference>
<dbReference type="Proteomes" id="UP001140217">
    <property type="component" value="Unassembled WGS sequence"/>
</dbReference>
<dbReference type="Pfam" id="PF08506">
    <property type="entry name" value="Cse1"/>
    <property type="match status" value="1"/>
</dbReference>
<dbReference type="InterPro" id="IPR013713">
    <property type="entry name" value="XPO2_central"/>
</dbReference>
<dbReference type="PANTHER" id="PTHR10997:SF18">
    <property type="entry name" value="D-IMPORTIN 7_RANBP7"/>
    <property type="match status" value="1"/>
</dbReference>
<name>A0A9W8HCP1_9FUNG</name>
<dbReference type="GO" id="GO:0005829">
    <property type="term" value="C:cytosol"/>
    <property type="evidence" value="ECO:0007669"/>
    <property type="project" value="TreeGrafter"/>
</dbReference>
<proteinExistence type="predicted"/>
<dbReference type="SUPFAM" id="SSF48371">
    <property type="entry name" value="ARM repeat"/>
    <property type="match status" value="1"/>
</dbReference>
<dbReference type="SMART" id="SM00913">
    <property type="entry name" value="IBN_N"/>
    <property type="match status" value="1"/>
</dbReference>
<evidence type="ECO:0000256" key="4">
    <source>
        <dbReference type="ARBA" id="ARBA00022490"/>
    </source>
</evidence>
<keyword evidence="4" id="KW-0963">Cytoplasm</keyword>
<evidence type="ECO:0000313" key="10">
    <source>
        <dbReference type="Proteomes" id="UP001140217"/>
    </source>
</evidence>
<evidence type="ECO:0000259" key="8">
    <source>
        <dbReference type="PROSITE" id="PS50166"/>
    </source>
</evidence>
<dbReference type="PROSITE" id="PS50166">
    <property type="entry name" value="IMPORTIN_B_NT"/>
    <property type="match status" value="1"/>
</dbReference>
<evidence type="ECO:0000256" key="2">
    <source>
        <dbReference type="ARBA" id="ARBA00004496"/>
    </source>
</evidence>
<reference evidence="9" key="1">
    <citation type="submission" date="2022-07" db="EMBL/GenBank/DDBJ databases">
        <title>Phylogenomic reconstructions and comparative analyses of Kickxellomycotina fungi.</title>
        <authorList>
            <person name="Reynolds N.K."/>
            <person name="Stajich J.E."/>
            <person name="Barry K."/>
            <person name="Grigoriev I.V."/>
            <person name="Crous P."/>
            <person name="Smith M.E."/>
        </authorList>
    </citation>
    <scope>NUCLEOTIDE SEQUENCE</scope>
    <source>
        <strain evidence="9">NBRC 105414</strain>
    </source>
</reference>
<feature type="compositionally biased region" description="Acidic residues" evidence="7">
    <location>
        <begin position="970"/>
        <end position="986"/>
    </location>
</feature>
<accession>A0A9W8HCP1</accession>